<dbReference type="AlphaFoldDB" id="A0A5D8Z8I0"/>
<dbReference type="OrthoDB" id="9179784at2"/>
<gene>
    <name evidence="3" type="ORF">FW784_02420</name>
</gene>
<protein>
    <submittedName>
        <fullName evidence="3">Glycosyltransferase</fullName>
    </submittedName>
</protein>
<dbReference type="EMBL" id="VTRV01000014">
    <property type="protein sequence ID" value="TZF91218.1"/>
    <property type="molecule type" value="Genomic_DNA"/>
</dbReference>
<keyword evidence="4" id="KW-1185">Reference proteome</keyword>
<dbReference type="PANTHER" id="PTHR43179">
    <property type="entry name" value="RHAMNOSYLTRANSFERASE WBBL"/>
    <property type="match status" value="1"/>
</dbReference>
<organism evidence="3 4">
    <name type="scientific">Cognatilysobacter lacus</name>
    <dbReference type="NCBI Taxonomy" id="1643323"/>
    <lineage>
        <taxon>Bacteria</taxon>
        <taxon>Pseudomonadati</taxon>
        <taxon>Pseudomonadota</taxon>
        <taxon>Gammaproteobacteria</taxon>
        <taxon>Lysobacterales</taxon>
        <taxon>Lysobacteraceae</taxon>
        <taxon>Cognatilysobacter</taxon>
    </lineage>
</organism>
<dbReference type="GO" id="GO:0016740">
    <property type="term" value="F:transferase activity"/>
    <property type="evidence" value="ECO:0007669"/>
    <property type="project" value="UniProtKB-KW"/>
</dbReference>
<keyword evidence="3" id="KW-0808">Transferase</keyword>
<dbReference type="InterPro" id="IPR001173">
    <property type="entry name" value="Glyco_trans_2-like"/>
</dbReference>
<feature type="domain" description="Glycosyltransferase 2-like" evidence="2">
    <location>
        <begin position="470"/>
        <end position="648"/>
    </location>
</feature>
<name>A0A5D8Z8I0_9GAMM</name>
<dbReference type="Proteomes" id="UP000323164">
    <property type="component" value="Unassembled WGS sequence"/>
</dbReference>
<feature type="compositionally biased region" description="Basic residues" evidence="1">
    <location>
        <begin position="768"/>
        <end position="777"/>
    </location>
</feature>
<dbReference type="PANTHER" id="PTHR43179:SF7">
    <property type="entry name" value="RHAMNOSYLTRANSFERASE WBBL"/>
    <property type="match status" value="1"/>
</dbReference>
<dbReference type="CDD" id="cd04186">
    <property type="entry name" value="GT_2_like_c"/>
    <property type="match status" value="1"/>
</dbReference>
<dbReference type="RefSeq" id="WP_149351767.1">
    <property type="nucleotide sequence ID" value="NZ_VTRV01000014.1"/>
</dbReference>
<reference evidence="3 4" key="1">
    <citation type="submission" date="2019-08" db="EMBL/GenBank/DDBJ databases">
        <title>Draft genome sequence of Lysobacter sp. UKS-15.</title>
        <authorList>
            <person name="Im W.-T."/>
        </authorList>
    </citation>
    <scope>NUCLEOTIDE SEQUENCE [LARGE SCALE GENOMIC DNA]</scope>
    <source>
        <strain evidence="3 4">UKS-15</strain>
    </source>
</reference>
<proteinExistence type="predicted"/>
<evidence type="ECO:0000259" key="2">
    <source>
        <dbReference type="Pfam" id="PF00535"/>
    </source>
</evidence>
<accession>A0A5D8Z8I0</accession>
<dbReference type="Pfam" id="PF00535">
    <property type="entry name" value="Glycos_transf_2"/>
    <property type="match status" value="1"/>
</dbReference>
<sequence>MSPFHRVELVFDASHDVEIIGGASGSAGRYRSLGDDPQFLVTSARGLGELRPGWWRLRGSLVASDGAIVAPRFYPDYGPGFNEADCISVCGLSADGRVDTVVYLKASLRNLRFDPTVRPTTFELGAMRLEPLSRARAVAMMLGGIRRGRFGGTARARSAAMGLLRGCVEGSPTQAAQELAAEYARANALPEGGYDLWHRLYDPLREDMVERAREAMATMRNPPRFALVMCAGDAQADTLRRCLSSVTAQTWPLWTLHVYTRPGRLADHVQAFAASDPRVIVHQDGGSESDRSIGAVIAGITERYAAFIEPDAELASQALCEVAHAIAAHPESALVYTDSDHVDPHGNRFAPCFKPDWNPTLLLAQNYVGHLSVISTNVLRGAADIDMGVDGWHHDLLLRTTEAAGAACIRHVPQILYHSHAGAAPRIPSANSKAVQALIERCGRRASVSQHRPGQLHVTPALPQPAPRVTIIIPTRDRVSLLRTCVESVLERTEYPHYDIMVVDNGSVDADTLAYLDELRTRAGCSVLSYPAPFNFSAIVNVAARHAEGDVLCLLNNDIEVITPKWLDEMVAHAATPEVGVVGAMLYYPDDTIQHGGVVVGIGGVAGHVHHGSRRGTAGHQGRALVAQDMSAVTGACLVVRRSVFEQVGGFDEGLAVAFNDVDFCLRVLEAGYRNVWTPHAELYHHESASRGREDTPQKRARFAGEVATMRRRWRSFLDNDPAYNPNLTLDWSNFELAFPPRCREAERWSLSRPSRMPESPVEDSARASRKPRKSGP</sequence>
<dbReference type="InterPro" id="IPR029044">
    <property type="entry name" value="Nucleotide-diphossugar_trans"/>
</dbReference>
<dbReference type="SUPFAM" id="SSF53448">
    <property type="entry name" value="Nucleotide-diphospho-sugar transferases"/>
    <property type="match status" value="2"/>
</dbReference>
<evidence type="ECO:0000313" key="3">
    <source>
        <dbReference type="EMBL" id="TZF91218.1"/>
    </source>
</evidence>
<evidence type="ECO:0000313" key="4">
    <source>
        <dbReference type="Proteomes" id="UP000323164"/>
    </source>
</evidence>
<comment type="caution">
    <text evidence="3">The sequence shown here is derived from an EMBL/GenBank/DDBJ whole genome shotgun (WGS) entry which is preliminary data.</text>
</comment>
<feature type="region of interest" description="Disordered" evidence="1">
    <location>
        <begin position="747"/>
        <end position="777"/>
    </location>
</feature>
<dbReference type="Gene3D" id="3.90.550.10">
    <property type="entry name" value="Spore Coat Polysaccharide Biosynthesis Protein SpsA, Chain A"/>
    <property type="match status" value="2"/>
</dbReference>
<evidence type="ECO:0000256" key="1">
    <source>
        <dbReference type="SAM" id="MobiDB-lite"/>
    </source>
</evidence>